<name>A0ABZ2SK96_9ENTE</name>
<sequence>MFALHKSVRLKRDILEVLENTNEYISTKQLTDILVYPSFNSVKQACAELKQQFEQFYHKEDAEFSIKVSEGVKLIRHSANTHHLIEELVANDLAYTLLFNLLVKRTLVTDLFLENNYITRTTLYNRIRILNDSLHRYGLHIALSSRISFRGAEHHIRMFGYIFLFNCHRMIQFLPDITLANQMNIEQVTTNIFDYLKIPISKNQKQKLAILTYINTESIKTHSHIPENILFQHTNSIIYPDKPDFLSHWSMSDWQFYVAFLYIYNLIDSQYNDQLILKSEFLFEEAIQTWLISFEKYLFPLFESEKKATKILLDKQLIYTMNFPFEEKLLDNFNELNDYTDYQQFPELIERFDFFWQELTEKQKIYQNSEYIRRMSLLTAIKLVDFEQLTPKLKIYIFSDISDLHKNYLRARLKTTLTTYALTFVENYKEAQLIISTIEFLEELNESQRLLQVCSNFSLIDMSIVERAAQKITSTAIDG</sequence>
<dbReference type="Pfam" id="PF05043">
    <property type="entry name" value="Mga"/>
    <property type="match status" value="1"/>
</dbReference>
<gene>
    <name evidence="2" type="ORF">DOK78_000902</name>
</gene>
<evidence type="ECO:0000313" key="2">
    <source>
        <dbReference type="EMBL" id="WYJ76276.1"/>
    </source>
</evidence>
<proteinExistence type="predicted"/>
<keyword evidence="3" id="KW-1185">Reference proteome</keyword>
<dbReference type="EMBL" id="CP147251">
    <property type="protein sequence ID" value="WYJ76276.1"/>
    <property type="molecule type" value="Genomic_DNA"/>
</dbReference>
<dbReference type="RefSeq" id="WP_207942465.1">
    <property type="nucleotide sequence ID" value="NZ_CP147251.1"/>
</dbReference>
<evidence type="ECO:0000259" key="1">
    <source>
        <dbReference type="Pfam" id="PF05043"/>
    </source>
</evidence>
<reference evidence="2 3" key="1">
    <citation type="submission" date="2024-03" db="EMBL/GenBank/DDBJ databases">
        <title>The Genome Sequence of Enterococcus sp. DIV2402.</title>
        <authorList>
            <consortium name="The Broad Institute Genomics Platform"/>
            <consortium name="The Broad Institute Microbial Omics Core"/>
            <consortium name="The Broad Institute Genomic Center for Infectious Diseases"/>
            <person name="Earl A."/>
            <person name="Manson A."/>
            <person name="Gilmore M."/>
            <person name="Schwartman J."/>
            <person name="Shea T."/>
            <person name="Abouelleil A."/>
            <person name="Cao P."/>
            <person name="Chapman S."/>
            <person name="Cusick C."/>
            <person name="Young S."/>
            <person name="Neafsey D."/>
            <person name="Nusbaum C."/>
            <person name="Birren B."/>
        </authorList>
    </citation>
    <scope>NUCLEOTIDE SEQUENCE [LARGE SCALE GENOMIC DNA]</scope>
    <source>
        <strain evidence="2 3">DIV2402</strain>
    </source>
</reference>
<organism evidence="2 3">
    <name type="scientific">Candidatus Enterococcus lowellii</name>
    <dbReference type="NCBI Taxonomy" id="2230877"/>
    <lineage>
        <taxon>Bacteria</taxon>
        <taxon>Bacillati</taxon>
        <taxon>Bacillota</taxon>
        <taxon>Bacilli</taxon>
        <taxon>Lactobacillales</taxon>
        <taxon>Enterococcaceae</taxon>
        <taxon>Enterococcus</taxon>
    </lineage>
</organism>
<protein>
    <recommendedName>
        <fullName evidence="1">Mga helix-turn-helix domain-containing protein</fullName>
    </recommendedName>
</protein>
<dbReference type="InterPro" id="IPR036388">
    <property type="entry name" value="WH-like_DNA-bd_sf"/>
</dbReference>
<dbReference type="InterPro" id="IPR007737">
    <property type="entry name" value="Mga_HTH"/>
</dbReference>
<feature type="domain" description="Mga helix-turn-helix" evidence="1">
    <location>
        <begin position="80"/>
        <end position="161"/>
    </location>
</feature>
<dbReference type="Gene3D" id="1.10.10.10">
    <property type="entry name" value="Winged helix-like DNA-binding domain superfamily/Winged helix DNA-binding domain"/>
    <property type="match status" value="1"/>
</dbReference>
<accession>A0ABZ2SK96</accession>
<dbReference type="Proteomes" id="UP000664701">
    <property type="component" value="Chromosome"/>
</dbReference>
<evidence type="ECO:0000313" key="3">
    <source>
        <dbReference type="Proteomes" id="UP000664701"/>
    </source>
</evidence>